<dbReference type="GO" id="GO:0070180">
    <property type="term" value="F:large ribosomal subunit rRNA binding"/>
    <property type="evidence" value="ECO:0007669"/>
    <property type="project" value="UniProtKB-UniRule"/>
</dbReference>
<dbReference type="Proteomes" id="UP000070400">
    <property type="component" value="Unassembled WGS sequence"/>
</dbReference>
<proteinExistence type="inferred from homology"/>
<sequence>MVKTFRIEGWFKHDGNRQRFTKEMRSMSKEDAIECLYSKMGSKHGIKRNSIHISEIEEIKPKKAKNPRIRELAGGR</sequence>
<evidence type="ECO:0000256" key="1">
    <source>
        <dbReference type="ARBA" id="ARBA00022980"/>
    </source>
</evidence>
<keyword evidence="3" id="KW-0699">rRNA-binding</keyword>
<dbReference type="HAMAP" id="MF_00273">
    <property type="entry name" value="Ribosomal_eL20"/>
    <property type="match status" value="1"/>
</dbReference>
<reference evidence="5 6" key="1">
    <citation type="journal article" date="2016" name="Sci. Rep.">
        <title>Metabolic traits of an uncultured archaeal lineage -MSBL1- from brine pools of the Red Sea.</title>
        <authorList>
            <person name="Mwirichia R."/>
            <person name="Alam I."/>
            <person name="Rashid M."/>
            <person name="Vinu M."/>
            <person name="Ba-Alawi W."/>
            <person name="Anthony Kamau A."/>
            <person name="Kamanda Ngugi D."/>
            <person name="Goker M."/>
            <person name="Klenk H.P."/>
            <person name="Bajic V."/>
            <person name="Stingl U."/>
        </authorList>
    </citation>
    <scope>NUCLEOTIDE SEQUENCE [LARGE SCALE GENOMIC DNA]</scope>
    <source>
        <strain evidence="5">SCGC-AAA261D19</strain>
    </source>
</reference>
<organism evidence="5 6">
    <name type="scientific">candidate division MSBL1 archaeon SCGC-AAA261D19</name>
    <dbReference type="NCBI Taxonomy" id="1698273"/>
    <lineage>
        <taxon>Archaea</taxon>
        <taxon>Methanobacteriati</taxon>
        <taxon>Methanobacteriota</taxon>
        <taxon>candidate division MSBL1</taxon>
    </lineage>
</organism>
<dbReference type="Gene3D" id="3.10.20.10">
    <property type="match status" value="1"/>
</dbReference>
<evidence type="ECO:0000313" key="6">
    <source>
        <dbReference type="Proteomes" id="UP000070400"/>
    </source>
</evidence>
<protein>
    <recommendedName>
        <fullName evidence="3">Large ribosomal subunit protein eL20</fullName>
    </recommendedName>
</protein>
<keyword evidence="1 3" id="KW-0689">Ribosomal protein</keyword>
<dbReference type="GO" id="GO:1990904">
    <property type="term" value="C:ribonucleoprotein complex"/>
    <property type="evidence" value="ECO:0007669"/>
    <property type="project" value="UniProtKB-KW"/>
</dbReference>
<dbReference type="GO" id="GO:0003735">
    <property type="term" value="F:structural constituent of ribosome"/>
    <property type="evidence" value="ECO:0007669"/>
    <property type="project" value="InterPro"/>
</dbReference>
<dbReference type="EMBL" id="LHXX01000011">
    <property type="protein sequence ID" value="KXB02607.1"/>
    <property type="molecule type" value="Genomic_DNA"/>
</dbReference>
<keyword evidence="2 3" id="KW-0687">Ribonucleoprotein</keyword>
<comment type="caution">
    <text evidence="5">The sequence shown here is derived from an EMBL/GenBank/DDBJ whole genome shotgun (WGS) entry which is preliminary data.</text>
</comment>
<dbReference type="NCBIfam" id="NF001981">
    <property type="entry name" value="PRK00773.1-1"/>
    <property type="match status" value="1"/>
</dbReference>
<feature type="domain" description="Large ribosomal subunit protein eL20" evidence="4">
    <location>
        <begin position="2"/>
        <end position="57"/>
    </location>
</feature>
<dbReference type="AlphaFoldDB" id="A0A133V882"/>
<gene>
    <name evidence="3" type="primary">rpl18a</name>
    <name evidence="3" type="synonym">rpl20e</name>
    <name evidence="3" type="synonym">rplX</name>
    <name evidence="5" type="ORF">AKJ43_01370</name>
</gene>
<keyword evidence="3" id="KW-0694">RNA-binding</keyword>
<dbReference type="GO" id="GO:0006412">
    <property type="term" value="P:translation"/>
    <property type="evidence" value="ECO:0007669"/>
    <property type="project" value="UniProtKB-UniRule"/>
</dbReference>
<keyword evidence="6" id="KW-1185">Reference proteome</keyword>
<dbReference type="GO" id="GO:0005840">
    <property type="term" value="C:ribosome"/>
    <property type="evidence" value="ECO:0007669"/>
    <property type="project" value="UniProtKB-KW"/>
</dbReference>
<name>A0A133V882_9EURY</name>
<dbReference type="InterPro" id="IPR023573">
    <property type="entry name" value="Ribosomal_eL20_dom"/>
</dbReference>
<dbReference type="Pfam" id="PF01775">
    <property type="entry name" value="Ribosomal_L18A"/>
    <property type="match status" value="1"/>
</dbReference>
<evidence type="ECO:0000256" key="3">
    <source>
        <dbReference type="HAMAP-Rule" id="MF_00273"/>
    </source>
</evidence>
<evidence type="ECO:0000256" key="2">
    <source>
        <dbReference type="ARBA" id="ARBA00023274"/>
    </source>
</evidence>
<comment type="similarity">
    <text evidence="3">Belongs to the eukaryotic ribosomal protein eL20 family.</text>
</comment>
<dbReference type="SUPFAM" id="SSF160374">
    <property type="entry name" value="RplX-like"/>
    <property type="match status" value="1"/>
</dbReference>
<evidence type="ECO:0000259" key="4">
    <source>
        <dbReference type="Pfam" id="PF01775"/>
    </source>
</evidence>
<dbReference type="InterPro" id="IPR028877">
    <property type="entry name" value="Ribosomal_eL20"/>
</dbReference>
<accession>A0A133V882</accession>
<comment type="subunit">
    <text evidence="3">Part of the 50S ribosomal subunit. Binds 23S rRNA.</text>
</comment>
<evidence type="ECO:0000313" key="5">
    <source>
        <dbReference type="EMBL" id="KXB02607.1"/>
    </source>
</evidence>